<gene>
    <name evidence="1" type="ORF">M9H77_18808</name>
</gene>
<keyword evidence="2" id="KW-1185">Reference proteome</keyword>
<accession>A0ACC0B8H3</accession>
<name>A0ACC0B8H3_CATRO</name>
<reference evidence="2" key="1">
    <citation type="journal article" date="2023" name="Nat. Plants">
        <title>Single-cell RNA sequencing provides a high-resolution roadmap for understanding the multicellular compartmentation of specialized metabolism.</title>
        <authorList>
            <person name="Sun S."/>
            <person name="Shen X."/>
            <person name="Li Y."/>
            <person name="Li Y."/>
            <person name="Wang S."/>
            <person name="Li R."/>
            <person name="Zhang H."/>
            <person name="Shen G."/>
            <person name="Guo B."/>
            <person name="Wei J."/>
            <person name="Xu J."/>
            <person name="St-Pierre B."/>
            <person name="Chen S."/>
            <person name="Sun C."/>
        </authorList>
    </citation>
    <scope>NUCLEOTIDE SEQUENCE [LARGE SCALE GENOMIC DNA]</scope>
</reference>
<evidence type="ECO:0000313" key="2">
    <source>
        <dbReference type="Proteomes" id="UP001060085"/>
    </source>
</evidence>
<dbReference type="EMBL" id="CM044704">
    <property type="protein sequence ID" value="KAI5668955.1"/>
    <property type="molecule type" value="Genomic_DNA"/>
</dbReference>
<organism evidence="1 2">
    <name type="scientific">Catharanthus roseus</name>
    <name type="common">Madagascar periwinkle</name>
    <name type="synonym">Vinca rosea</name>
    <dbReference type="NCBI Taxonomy" id="4058"/>
    <lineage>
        <taxon>Eukaryota</taxon>
        <taxon>Viridiplantae</taxon>
        <taxon>Streptophyta</taxon>
        <taxon>Embryophyta</taxon>
        <taxon>Tracheophyta</taxon>
        <taxon>Spermatophyta</taxon>
        <taxon>Magnoliopsida</taxon>
        <taxon>eudicotyledons</taxon>
        <taxon>Gunneridae</taxon>
        <taxon>Pentapetalae</taxon>
        <taxon>asterids</taxon>
        <taxon>lamiids</taxon>
        <taxon>Gentianales</taxon>
        <taxon>Apocynaceae</taxon>
        <taxon>Rauvolfioideae</taxon>
        <taxon>Vinceae</taxon>
        <taxon>Catharanthinae</taxon>
        <taxon>Catharanthus</taxon>
    </lineage>
</organism>
<comment type="caution">
    <text evidence="1">The sequence shown here is derived from an EMBL/GenBank/DDBJ whole genome shotgun (WGS) entry which is preliminary data.</text>
</comment>
<evidence type="ECO:0000313" key="1">
    <source>
        <dbReference type="EMBL" id="KAI5668955.1"/>
    </source>
</evidence>
<protein>
    <submittedName>
        <fullName evidence="1">Uncharacterized protein</fullName>
    </submittedName>
</protein>
<sequence>MALGKIGLFLGLILLFADFSQAWIPRPRPHPRPKPHPRPIIHYSPFVGTRGSHFIVYGKPFLFNGFNSYWMMQVATQPSERSKVSQVFRDASAAGLTVCRTWAFADGGDYQALQKTPGVYDEAVFQGLDFVVSEAKKYGIYLILSLVNNWNDYGGKHQYVQWAQEAGEKLDNDDDFYTNPVIKQYYKNHVTKVLTRFNTITKLTYRDDPTIMAWELMNEPRCDADNSGKMVNGWIQEMARFVKSLDRKHMVENGMEGFYGEKNKEYNPGSYLYGTDFINNNLITEIDFTTIHAYPDAWLNDKSDSEQMTFMKKWLWSHWIDSTRIIRKPLVLSEFGLSRKNAGHDDVNVRNTYMVTIYRMIYDFARRSYATMGGSLVWQLMADGMDPWDDGYAIFLSQNSSTAGIMARHSWGMKTLSYHMF</sequence>
<proteinExistence type="predicted"/>
<dbReference type="Proteomes" id="UP001060085">
    <property type="component" value="Linkage Group LG04"/>
</dbReference>